<dbReference type="Proteomes" id="UP000008319">
    <property type="component" value="Chromosome"/>
</dbReference>
<dbReference type="EMBL" id="AM942759">
    <property type="protein sequence ID" value="CAR46979.1"/>
    <property type="molecule type" value="Genomic_DNA"/>
</dbReference>
<dbReference type="NCBIfam" id="TIGR03976">
    <property type="entry name" value="chp_LLNDYxLRE"/>
    <property type="match status" value="1"/>
</dbReference>
<dbReference type="eggNOG" id="ENOG50330UG">
    <property type="taxonomic scope" value="Bacteria"/>
</dbReference>
<dbReference type="EnsemblBacteria" id="CAR46979">
    <property type="protein sequence ID" value="CAR46979"/>
    <property type="gene ID" value="PMI3561"/>
</dbReference>
<dbReference type="KEGG" id="pmr:PMI3561"/>
<dbReference type="HOGENOM" id="CLU_188293_0_0_6"/>
<proteinExistence type="predicted"/>
<accession>B4EWF3</accession>
<dbReference type="InterPro" id="IPR023974">
    <property type="entry name" value="HxsD"/>
</dbReference>
<reference evidence="1 2" key="1">
    <citation type="journal article" date="2008" name="J. Bacteriol.">
        <title>Complete genome sequence of uropathogenic Proteus mirabilis, a master of both adherence and motility.</title>
        <authorList>
            <person name="Pearson M.M."/>
            <person name="Sebaihia M."/>
            <person name="Churcher C."/>
            <person name="Quail M.A."/>
            <person name="Seshasayee A.S."/>
            <person name="Luscombe N.M."/>
            <person name="Abdellah Z."/>
            <person name="Arrosmith C."/>
            <person name="Atkin B."/>
            <person name="Chillingworth T."/>
            <person name="Hauser H."/>
            <person name="Jagels K."/>
            <person name="Moule S."/>
            <person name="Mungall K."/>
            <person name="Norbertczak H."/>
            <person name="Rabbinowitsch E."/>
            <person name="Walker D."/>
            <person name="Whithead S."/>
            <person name="Thomson N.R."/>
            <person name="Rather P.N."/>
            <person name="Parkhill J."/>
            <person name="Mobley H.L."/>
        </authorList>
    </citation>
    <scope>NUCLEOTIDE SEQUENCE [LARGE SCALE GENOMIC DNA]</scope>
    <source>
        <strain evidence="1 2">HI4320</strain>
    </source>
</reference>
<dbReference type="AlphaFoldDB" id="B4EWF3"/>
<keyword evidence="2" id="KW-1185">Reference proteome</keyword>
<evidence type="ECO:0000313" key="1">
    <source>
        <dbReference type="EMBL" id="CAR46979.1"/>
    </source>
</evidence>
<organism evidence="1 2">
    <name type="scientific">Proteus mirabilis (strain HI4320)</name>
    <dbReference type="NCBI Taxonomy" id="529507"/>
    <lineage>
        <taxon>Bacteria</taxon>
        <taxon>Pseudomonadati</taxon>
        <taxon>Pseudomonadota</taxon>
        <taxon>Gammaproteobacteria</taxon>
        <taxon>Enterobacterales</taxon>
        <taxon>Morganellaceae</taxon>
        <taxon>Proteus</taxon>
    </lineage>
</organism>
<name>B4EWF3_PROMH</name>
<gene>
    <name evidence="1" type="ordered locus">PMI3561</name>
</gene>
<evidence type="ECO:0000313" key="2">
    <source>
        <dbReference type="Proteomes" id="UP000008319"/>
    </source>
</evidence>
<dbReference type="PATRIC" id="fig|529507.6.peg.3481"/>
<sequence length="99" mass="12044">MNFDGKIRMRDIILDKAIYSQWVIRNSLYWMSIYSNWLLEETDEQWKITFKNNDESVLFEFNKLLNDYILREIIELKTGKFRESVINKVLASMNERLIT</sequence>
<protein>
    <recommendedName>
        <fullName evidence="3">His-Xaa-Ser system protein HxsD</fullName>
    </recommendedName>
</protein>
<evidence type="ECO:0008006" key="3">
    <source>
        <dbReference type="Google" id="ProtNLM"/>
    </source>
</evidence>